<feature type="signal peptide" evidence="1">
    <location>
        <begin position="1"/>
        <end position="25"/>
    </location>
</feature>
<protein>
    <submittedName>
        <fullName evidence="2">Uncharacterized protein</fullName>
    </submittedName>
</protein>
<reference evidence="2" key="1">
    <citation type="submission" date="2023-10" db="EMBL/GenBank/DDBJ databases">
        <authorList>
            <person name="Chen Y."/>
            <person name="Shah S."/>
            <person name="Dougan E. K."/>
            <person name="Thang M."/>
            <person name="Chan C."/>
        </authorList>
    </citation>
    <scope>NUCLEOTIDE SEQUENCE [LARGE SCALE GENOMIC DNA]</scope>
</reference>
<dbReference type="Proteomes" id="UP001189429">
    <property type="component" value="Unassembled WGS sequence"/>
</dbReference>
<evidence type="ECO:0000313" key="2">
    <source>
        <dbReference type="EMBL" id="CAK0833756.1"/>
    </source>
</evidence>
<evidence type="ECO:0000313" key="3">
    <source>
        <dbReference type="Proteomes" id="UP001189429"/>
    </source>
</evidence>
<feature type="chain" id="PRO_5047081980" evidence="1">
    <location>
        <begin position="26"/>
        <end position="230"/>
    </location>
</feature>
<gene>
    <name evidence="2" type="ORF">PCOR1329_LOCUS31351</name>
</gene>
<evidence type="ECO:0000256" key="1">
    <source>
        <dbReference type="SAM" id="SignalP"/>
    </source>
</evidence>
<keyword evidence="1" id="KW-0732">Signal</keyword>
<sequence length="230" mass="25018">MAALKAPWTVFVAALFARHMPAAVSLKTVSRANTTNTWVQLLDNFEYYGERMPSYATPMNYGSFTQLKAVYQSGSGIYCDTKRSGGTVWQQCCCGLNSFEAMKNGGYIVSQSNWYTLPSNCYASGSTEIICNVNFDISSGDTILATWYEPSRSISLQDNGGSIQVDLYGYGTATDPTVCFGARDNSYGSFYVSTAISVSNVLMTYSSGNVYNSGGQEVTKWGNSAWFGVV</sequence>
<comment type="caution">
    <text evidence="2">The sequence shown here is derived from an EMBL/GenBank/DDBJ whole genome shotgun (WGS) entry which is preliminary data.</text>
</comment>
<organism evidence="2 3">
    <name type="scientific">Prorocentrum cordatum</name>
    <dbReference type="NCBI Taxonomy" id="2364126"/>
    <lineage>
        <taxon>Eukaryota</taxon>
        <taxon>Sar</taxon>
        <taxon>Alveolata</taxon>
        <taxon>Dinophyceae</taxon>
        <taxon>Prorocentrales</taxon>
        <taxon>Prorocentraceae</taxon>
        <taxon>Prorocentrum</taxon>
    </lineage>
</organism>
<keyword evidence="3" id="KW-1185">Reference proteome</keyword>
<accession>A0ABN9SPG2</accession>
<proteinExistence type="predicted"/>
<dbReference type="EMBL" id="CAUYUJ010012329">
    <property type="protein sequence ID" value="CAK0833756.1"/>
    <property type="molecule type" value="Genomic_DNA"/>
</dbReference>
<name>A0ABN9SPG2_9DINO</name>